<keyword evidence="6 7" id="KW-0472">Membrane</keyword>
<dbReference type="Gene3D" id="1.20.1250.20">
    <property type="entry name" value="MFS general substrate transporter like domains"/>
    <property type="match status" value="1"/>
</dbReference>
<sequence length="433" mass="44805">MAGPDEESTREPRVDRLGGVFYRFWSAATSSNLADGMLLTAMPLVGALLTDDPLLISGLVAARFLPWLLFGPLSGVLVDRVDRAQAMTAAAALRATTMGTLAVLVAMDLATIWVLYAAMFLIMSGETVYDIGARSLLPRLVRAHQLDRANSRLEGGRVVTEDCAGAPLAGLLFATAAALPLASAAGAYAVAALLLLGIPLSMRRPPAPEGTTDGPPPVSRRSVGQSLLDGIRYVLGTPILRGLLMLNVTIMLSLQMGIAVLVLFAQQRLGVPASLYGVFLAAMAMGAFLGATCVSRLVATLGRAAVIRSALLGMAGAMLAFGLAPNAYAGALCLGLFGFAITTTNVANTVILQTMIPDELRGRTIGAYRMLGWGLAPIGALTGGLLGRLDLSLPYVAGASLALLAVLTLWSLIGRAAHLANEMGTARPAGDAA</sequence>
<feature type="transmembrane region" description="Helical" evidence="7">
    <location>
        <begin position="305"/>
        <end position="323"/>
    </location>
</feature>
<dbReference type="PANTHER" id="PTHR23513:SF6">
    <property type="entry name" value="MAJOR FACILITATOR SUPERFAMILY ASSOCIATED DOMAIN-CONTAINING PROTEIN"/>
    <property type="match status" value="1"/>
</dbReference>
<dbReference type="GO" id="GO:0005886">
    <property type="term" value="C:plasma membrane"/>
    <property type="evidence" value="ECO:0007669"/>
    <property type="project" value="UniProtKB-SubCell"/>
</dbReference>
<organism evidence="9 10">
    <name type="scientific">Spinactinospora alkalitolerans</name>
    <dbReference type="NCBI Taxonomy" id="687207"/>
    <lineage>
        <taxon>Bacteria</taxon>
        <taxon>Bacillati</taxon>
        <taxon>Actinomycetota</taxon>
        <taxon>Actinomycetes</taxon>
        <taxon>Streptosporangiales</taxon>
        <taxon>Nocardiopsidaceae</taxon>
        <taxon>Spinactinospora</taxon>
    </lineage>
</organism>
<dbReference type="PROSITE" id="PS50850">
    <property type="entry name" value="MFS"/>
    <property type="match status" value="1"/>
</dbReference>
<dbReference type="InterPro" id="IPR020846">
    <property type="entry name" value="MFS_dom"/>
</dbReference>
<protein>
    <submittedName>
        <fullName evidence="9">MFS family permease</fullName>
    </submittedName>
</protein>
<keyword evidence="4 7" id="KW-0812">Transmembrane</keyword>
<dbReference type="SUPFAM" id="SSF103473">
    <property type="entry name" value="MFS general substrate transporter"/>
    <property type="match status" value="1"/>
</dbReference>
<evidence type="ECO:0000259" key="8">
    <source>
        <dbReference type="PROSITE" id="PS50850"/>
    </source>
</evidence>
<evidence type="ECO:0000313" key="9">
    <source>
        <dbReference type="EMBL" id="NYE48005.1"/>
    </source>
</evidence>
<name>A0A852TXB0_9ACTN</name>
<feature type="transmembrane region" description="Helical" evidence="7">
    <location>
        <begin position="20"/>
        <end position="42"/>
    </location>
</feature>
<evidence type="ECO:0000256" key="6">
    <source>
        <dbReference type="ARBA" id="ARBA00023136"/>
    </source>
</evidence>
<keyword evidence="5 7" id="KW-1133">Transmembrane helix</keyword>
<dbReference type="InterPro" id="IPR010290">
    <property type="entry name" value="TM_effector"/>
</dbReference>
<feature type="domain" description="Major facilitator superfamily (MFS) profile" evidence="8">
    <location>
        <begin position="233"/>
        <end position="433"/>
    </location>
</feature>
<proteinExistence type="predicted"/>
<keyword evidence="2" id="KW-0813">Transport</keyword>
<dbReference type="PANTHER" id="PTHR23513">
    <property type="entry name" value="INTEGRAL MEMBRANE EFFLUX PROTEIN-RELATED"/>
    <property type="match status" value="1"/>
</dbReference>
<evidence type="ECO:0000256" key="3">
    <source>
        <dbReference type="ARBA" id="ARBA00022475"/>
    </source>
</evidence>
<feature type="transmembrane region" description="Helical" evidence="7">
    <location>
        <begin position="54"/>
        <end position="78"/>
    </location>
</feature>
<feature type="transmembrane region" description="Helical" evidence="7">
    <location>
        <begin position="99"/>
        <end position="122"/>
    </location>
</feature>
<keyword evidence="3" id="KW-1003">Cell membrane</keyword>
<comment type="subcellular location">
    <subcellularLocation>
        <location evidence="1">Cell membrane</location>
        <topology evidence="1">Multi-pass membrane protein</topology>
    </subcellularLocation>
</comment>
<evidence type="ECO:0000256" key="5">
    <source>
        <dbReference type="ARBA" id="ARBA00022989"/>
    </source>
</evidence>
<dbReference type="InterPro" id="IPR036259">
    <property type="entry name" value="MFS_trans_sf"/>
</dbReference>
<gene>
    <name evidence="9" type="ORF">HDA32_003125</name>
</gene>
<feature type="transmembrane region" description="Helical" evidence="7">
    <location>
        <begin position="395"/>
        <end position="413"/>
    </location>
</feature>
<dbReference type="AlphaFoldDB" id="A0A852TXB0"/>
<feature type="transmembrane region" description="Helical" evidence="7">
    <location>
        <begin position="242"/>
        <end position="264"/>
    </location>
</feature>
<feature type="transmembrane region" description="Helical" evidence="7">
    <location>
        <begin position="329"/>
        <end position="351"/>
    </location>
</feature>
<feature type="transmembrane region" description="Helical" evidence="7">
    <location>
        <begin position="276"/>
        <end position="298"/>
    </location>
</feature>
<evidence type="ECO:0000256" key="1">
    <source>
        <dbReference type="ARBA" id="ARBA00004651"/>
    </source>
</evidence>
<evidence type="ECO:0000256" key="2">
    <source>
        <dbReference type="ARBA" id="ARBA00022448"/>
    </source>
</evidence>
<evidence type="ECO:0000256" key="4">
    <source>
        <dbReference type="ARBA" id="ARBA00022692"/>
    </source>
</evidence>
<reference evidence="9 10" key="1">
    <citation type="submission" date="2020-07" db="EMBL/GenBank/DDBJ databases">
        <title>Sequencing the genomes of 1000 actinobacteria strains.</title>
        <authorList>
            <person name="Klenk H.-P."/>
        </authorList>
    </citation>
    <scope>NUCLEOTIDE SEQUENCE [LARGE SCALE GENOMIC DNA]</scope>
    <source>
        <strain evidence="9 10">CXB654</strain>
    </source>
</reference>
<accession>A0A852TXB0</accession>
<feature type="transmembrane region" description="Helical" evidence="7">
    <location>
        <begin position="371"/>
        <end position="389"/>
    </location>
</feature>
<comment type="caution">
    <text evidence="9">The sequence shown here is derived from an EMBL/GenBank/DDBJ whole genome shotgun (WGS) entry which is preliminary data.</text>
</comment>
<evidence type="ECO:0000256" key="7">
    <source>
        <dbReference type="SAM" id="Phobius"/>
    </source>
</evidence>
<dbReference type="Pfam" id="PF05977">
    <property type="entry name" value="MFS_3"/>
    <property type="match status" value="1"/>
</dbReference>
<feature type="transmembrane region" description="Helical" evidence="7">
    <location>
        <begin position="171"/>
        <end position="196"/>
    </location>
</feature>
<dbReference type="Proteomes" id="UP000589036">
    <property type="component" value="Unassembled WGS sequence"/>
</dbReference>
<dbReference type="GO" id="GO:0022857">
    <property type="term" value="F:transmembrane transporter activity"/>
    <property type="evidence" value="ECO:0007669"/>
    <property type="project" value="InterPro"/>
</dbReference>
<dbReference type="CDD" id="cd06173">
    <property type="entry name" value="MFS_MefA_like"/>
    <property type="match status" value="1"/>
</dbReference>
<keyword evidence="10" id="KW-1185">Reference proteome</keyword>
<dbReference type="EMBL" id="JACCCC010000001">
    <property type="protein sequence ID" value="NYE48005.1"/>
    <property type="molecule type" value="Genomic_DNA"/>
</dbReference>
<evidence type="ECO:0000313" key="10">
    <source>
        <dbReference type="Proteomes" id="UP000589036"/>
    </source>
</evidence>
<dbReference type="RefSeq" id="WP_179643867.1">
    <property type="nucleotide sequence ID" value="NZ_BAAAYY010000016.1"/>
</dbReference>